<sequence>MLRLHTSLSHLKKFRKSCYWVVSANFHFRISNGWVWIMNFIGDLVSFLQGLFVTSSSRHLPWSKRLKLKECLTKHHMNGRTDWHCSVKRNICLSVGPPCFCVSKLKPLKISAFRGSTRNDDSGTRASRLKAPKTSVRLGESEEAHNVPLSYAAETNDSLPTSSSIHKLFNKWLTMLRTQPSSQEVEKIFEEPTSAGDLPKTLQGTQIKERGEVLKVAWSHFLALDATIKVPLLIFVPLYLAVNVKYGAEVSKELTPLWILGPLIVAMQVMIIRWLCALYAFSFKQTVKLFKNSPSYCVSAYSYIFRGKLKEDISTNVLQPILSAKNRDYRQLTRKKLKELQGWVLEMYLDYVESIWPYYCRTIRFLKRANLI</sequence>
<evidence type="ECO:0000313" key="3">
    <source>
        <dbReference type="EMBL" id="WVZ20726.1"/>
    </source>
</evidence>
<reference evidence="3 4" key="1">
    <citation type="journal article" date="2023" name="Life. Sci Alliance">
        <title>Evolutionary insights into 3D genome organization and epigenetic landscape of Vigna mungo.</title>
        <authorList>
            <person name="Junaid A."/>
            <person name="Singh B."/>
            <person name="Bhatia S."/>
        </authorList>
    </citation>
    <scope>NUCLEOTIDE SEQUENCE [LARGE SCALE GENOMIC DNA]</scope>
    <source>
        <strain evidence="3">Urdbean</strain>
    </source>
</reference>
<dbReference type="EMBL" id="CP144699">
    <property type="protein sequence ID" value="WVZ20726.1"/>
    <property type="molecule type" value="Genomic_DNA"/>
</dbReference>
<evidence type="ECO:0008006" key="5">
    <source>
        <dbReference type="Google" id="ProtNLM"/>
    </source>
</evidence>
<dbReference type="PANTHER" id="PTHR48223">
    <property type="entry name" value="DEFECTIVE 2759, PUTATIVE ISOFORM 1-RELATED"/>
    <property type="match status" value="1"/>
</dbReference>
<accession>A0AAQ3P2E6</accession>
<keyword evidence="2" id="KW-0472">Membrane</keyword>
<evidence type="ECO:0000256" key="2">
    <source>
        <dbReference type="SAM" id="Phobius"/>
    </source>
</evidence>
<evidence type="ECO:0000256" key="1">
    <source>
        <dbReference type="SAM" id="MobiDB-lite"/>
    </source>
</evidence>
<keyword evidence="2" id="KW-1133">Transmembrane helix</keyword>
<proteinExistence type="predicted"/>
<protein>
    <recommendedName>
        <fullName evidence="5">Embryo defective 2759</fullName>
    </recommendedName>
</protein>
<dbReference type="Proteomes" id="UP001374535">
    <property type="component" value="Chromosome 2"/>
</dbReference>
<keyword evidence="2" id="KW-0812">Transmembrane</keyword>
<feature type="transmembrane region" description="Helical" evidence="2">
    <location>
        <begin position="33"/>
        <end position="54"/>
    </location>
</feature>
<evidence type="ECO:0000313" key="4">
    <source>
        <dbReference type="Proteomes" id="UP001374535"/>
    </source>
</evidence>
<dbReference type="AlphaFoldDB" id="A0AAQ3P2E6"/>
<keyword evidence="4" id="KW-1185">Reference proteome</keyword>
<organism evidence="3 4">
    <name type="scientific">Vigna mungo</name>
    <name type="common">Black gram</name>
    <name type="synonym">Phaseolus mungo</name>
    <dbReference type="NCBI Taxonomy" id="3915"/>
    <lineage>
        <taxon>Eukaryota</taxon>
        <taxon>Viridiplantae</taxon>
        <taxon>Streptophyta</taxon>
        <taxon>Embryophyta</taxon>
        <taxon>Tracheophyta</taxon>
        <taxon>Spermatophyta</taxon>
        <taxon>Magnoliopsida</taxon>
        <taxon>eudicotyledons</taxon>
        <taxon>Gunneridae</taxon>
        <taxon>Pentapetalae</taxon>
        <taxon>rosids</taxon>
        <taxon>fabids</taxon>
        <taxon>Fabales</taxon>
        <taxon>Fabaceae</taxon>
        <taxon>Papilionoideae</taxon>
        <taxon>50 kb inversion clade</taxon>
        <taxon>NPAAA clade</taxon>
        <taxon>indigoferoid/millettioid clade</taxon>
        <taxon>Phaseoleae</taxon>
        <taxon>Vigna</taxon>
    </lineage>
</organism>
<dbReference type="PANTHER" id="PTHR48223:SF1">
    <property type="entry name" value="ABC TRANSMEMBRANE TYPE-1 DOMAIN-CONTAINING PROTEIN"/>
    <property type="match status" value="1"/>
</dbReference>
<feature type="transmembrane region" description="Helical" evidence="2">
    <location>
        <begin position="259"/>
        <end position="281"/>
    </location>
</feature>
<feature type="transmembrane region" description="Helical" evidence="2">
    <location>
        <begin position="216"/>
        <end position="239"/>
    </location>
</feature>
<feature type="region of interest" description="Disordered" evidence="1">
    <location>
        <begin position="116"/>
        <end position="142"/>
    </location>
</feature>
<gene>
    <name evidence="3" type="ORF">V8G54_008048</name>
</gene>
<name>A0AAQ3P2E6_VIGMU</name>